<dbReference type="GO" id="GO:0036243">
    <property type="term" value="F:succinate-semialdehyde dehydrogenase (NADP+) activity"/>
    <property type="evidence" value="ECO:0007669"/>
    <property type="project" value="UniProtKB-EC"/>
</dbReference>
<protein>
    <submittedName>
        <fullName evidence="5">Succinate-semialdehyde dehydrogenase/glutarate-semialdehyde dehydrogenase</fullName>
        <ecNumber evidence="5">1.2.1.16</ecNumber>
        <ecNumber evidence="5">1.2.1.20</ecNumber>
        <ecNumber evidence="5">1.2.1.79</ecNumber>
    </submittedName>
</protein>
<proteinExistence type="inferred from homology"/>
<feature type="active site" evidence="2">
    <location>
        <position position="239"/>
    </location>
</feature>
<comment type="caution">
    <text evidence="5">The sequence shown here is derived from an EMBL/GenBank/DDBJ whole genome shotgun (WGS) entry which is preliminary data.</text>
</comment>
<dbReference type="InterPro" id="IPR015590">
    <property type="entry name" value="Aldehyde_DH_dom"/>
</dbReference>
<dbReference type="InterPro" id="IPR016162">
    <property type="entry name" value="Ald_DH_N"/>
</dbReference>
<feature type="domain" description="Aldehyde dehydrogenase" evidence="4">
    <location>
        <begin position="7"/>
        <end position="463"/>
    </location>
</feature>
<evidence type="ECO:0000256" key="3">
    <source>
        <dbReference type="RuleBase" id="RU003345"/>
    </source>
</evidence>
<evidence type="ECO:0000256" key="1">
    <source>
        <dbReference type="ARBA" id="ARBA00023002"/>
    </source>
</evidence>
<sequence>MTTIDERSTDTIAVENPRTGQIIAHLPALSRQQVMDAFAHARRAQRQWARTPVEQRVKIVMRLHDLVLAKQAEIVDIIQSETGKNRASAFDEILDVVVTARHYGKKAPKLLSRSRAKGALPVLTKTRVDHAPIGVVGIIAPWNYPLTLTLSDAIPALLAGNAVIVKPDPKTPLSAIESEKIAREAGLPEGLYTILTGHADVVGQTIVHNSDYLMFTGSTKTGRILGTQAGERLIGYSAELGGKNPMIIARDADIDRAVRGTIDGCFSNSGQLCVSVERIFVHRAVAQRYTEKLVQAVEALTIGGGGWEENIGSLISAEHADRVMDFVDDAVRKGARMLTGGRRPDLGPAFVAPIVLVDVPEDAHMYREEVFGPVVYIETVDDEDQALAKANDSEYGLNASIFASPRRGWELAQQVEAGTVNINEGFAAAFGSVDAPMGGWKSSGLGRRHSDYGLLKYTQARTIAQQRLVPVSGPKGMDKHTYAQVLSTVLRWGKRVL</sequence>
<reference evidence="5 6" key="1">
    <citation type="submission" date="2023-07" db="EMBL/GenBank/DDBJ databases">
        <title>Sequencing the genomes of 1000 actinobacteria strains.</title>
        <authorList>
            <person name="Klenk H.-P."/>
        </authorList>
    </citation>
    <scope>NUCLEOTIDE SEQUENCE [LARGE SCALE GENOMIC DNA]</scope>
    <source>
        <strain evidence="5 6">DSM 44508</strain>
    </source>
</reference>
<evidence type="ECO:0000313" key="5">
    <source>
        <dbReference type="EMBL" id="MDR7354532.1"/>
    </source>
</evidence>
<keyword evidence="1 3" id="KW-0560">Oxidoreductase</keyword>
<dbReference type="NCBIfam" id="NF006916">
    <property type="entry name" value="PRK09407.1"/>
    <property type="match status" value="1"/>
</dbReference>
<dbReference type="Proteomes" id="UP001183619">
    <property type="component" value="Unassembled WGS sequence"/>
</dbReference>
<comment type="similarity">
    <text evidence="3">Belongs to the aldehyde dehydrogenase family.</text>
</comment>
<dbReference type="SUPFAM" id="SSF53720">
    <property type="entry name" value="ALDH-like"/>
    <property type="match status" value="1"/>
</dbReference>
<dbReference type="GO" id="GO:0102810">
    <property type="term" value="F:glutarate-semialdehyde dehydrogenase (NADP+) activity"/>
    <property type="evidence" value="ECO:0007669"/>
    <property type="project" value="UniProtKB-EC"/>
</dbReference>
<organism evidence="5 6">
    <name type="scientific">Corynebacterium felinum</name>
    <dbReference type="NCBI Taxonomy" id="131318"/>
    <lineage>
        <taxon>Bacteria</taxon>
        <taxon>Bacillati</taxon>
        <taxon>Actinomycetota</taxon>
        <taxon>Actinomycetes</taxon>
        <taxon>Mycobacteriales</taxon>
        <taxon>Corynebacteriaceae</taxon>
        <taxon>Corynebacterium</taxon>
    </lineage>
</organism>
<dbReference type="Gene3D" id="3.40.605.10">
    <property type="entry name" value="Aldehyde Dehydrogenase, Chain A, domain 1"/>
    <property type="match status" value="1"/>
</dbReference>
<dbReference type="InterPro" id="IPR029510">
    <property type="entry name" value="Ald_DH_CS_GLU"/>
</dbReference>
<evidence type="ECO:0000256" key="2">
    <source>
        <dbReference type="PROSITE-ProRule" id="PRU10007"/>
    </source>
</evidence>
<dbReference type="Gene3D" id="3.40.309.10">
    <property type="entry name" value="Aldehyde Dehydrogenase, Chain A, domain 2"/>
    <property type="match status" value="1"/>
</dbReference>
<name>A0ABU2B7E5_9CORY</name>
<dbReference type="Pfam" id="PF00171">
    <property type="entry name" value="Aldedh"/>
    <property type="match status" value="1"/>
</dbReference>
<dbReference type="PROSITE" id="PS00687">
    <property type="entry name" value="ALDEHYDE_DEHYDR_GLU"/>
    <property type="match status" value="1"/>
</dbReference>
<dbReference type="EMBL" id="JAVDYF010000001">
    <property type="protein sequence ID" value="MDR7354532.1"/>
    <property type="molecule type" value="Genomic_DNA"/>
</dbReference>
<evidence type="ECO:0000313" key="6">
    <source>
        <dbReference type="Proteomes" id="UP001183619"/>
    </source>
</evidence>
<dbReference type="EC" id="1.2.1.79" evidence="5"/>
<keyword evidence="6" id="KW-1185">Reference proteome</keyword>
<dbReference type="PANTHER" id="PTHR43353:SF6">
    <property type="entry name" value="CYTOPLASMIC ALDEHYDE DEHYDROGENASE (EUROFUNG)"/>
    <property type="match status" value="1"/>
</dbReference>
<dbReference type="PANTHER" id="PTHR43353">
    <property type="entry name" value="SUCCINATE-SEMIALDEHYDE DEHYDROGENASE, MITOCHONDRIAL"/>
    <property type="match status" value="1"/>
</dbReference>
<evidence type="ECO:0000259" key="4">
    <source>
        <dbReference type="Pfam" id="PF00171"/>
    </source>
</evidence>
<gene>
    <name evidence="5" type="ORF">J2S37_001070</name>
</gene>
<accession>A0ABU2B7E5</accession>
<dbReference type="EC" id="1.2.1.16" evidence="5"/>
<dbReference type="InterPro" id="IPR016163">
    <property type="entry name" value="Ald_DH_C"/>
</dbReference>
<dbReference type="InterPro" id="IPR016161">
    <property type="entry name" value="Ald_DH/histidinol_DH"/>
</dbReference>
<dbReference type="EC" id="1.2.1.20" evidence="5"/>
<dbReference type="InterPro" id="IPR050740">
    <property type="entry name" value="Aldehyde_DH_Superfamily"/>
</dbReference>
<dbReference type="RefSeq" id="WP_277103659.1">
    <property type="nucleotide sequence ID" value="NZ_BAAAJS010000066.1"/>
</dbReference>